<protein>
    <recommendedName>
        <fullName evidence="3">Transposase</fullName>
    </recommendedName>
</protein>
<dbReference type="EMBL" id="CP036274">
    <property type="protein sequence ID" value="QDU27073.1"/>
    <property type="molecule type" value="Genomic_DNA"/>
</dbReference>
<evidence type="ECO:0000313" key="1">
    <source>
        <dbReference type="EMBL" id="QDU27073.1"/>
    </source>
</evidence>
<dbReference type="KEGG" id="aagg:ETAA8_21570"/>
<proteinExistence type="predicted"/>
<dbReference type="AlphaFoldDB" id="A0A517YA05"/>
<reference evidence="1 2" key="1">
    <citation type="submission" date="2019-02" db="EMBL/GenBank/DDBJ databases">
        <title>Deep-cultivation of Planctomycetes and their phenomic and genomic characterization uncovers novel biology.</title>
        <authorList>
            <person name="Wiegand S."/>
            <person name="Jogler M."/>
            <person name="Boedeker C."/>
            <person name="Pinto D."/>
            <person name="Vollmers J."/>
            <person name="Rivas-Marin E."/>
            <person name="Kohn T."/>
            <person name="Peeters S.H."/>
            <person name="Heuer A."/>
            <person name="Rast P."/>
            <person name="Oberbeckmann S."/>
            <person name="Bunk B."/>
            <person name="Jeske O."/>
            <person name="Meyerdierks A."/>
            <person name="Storesund J.E."/>
            <person name="Kallscheuer N."/>
            <person name="Luecker S."/>
            <person name="Lage O.M."/>
            <person name="Pohl T."/>
            <person name="Merkel B.J."/>
            <person name="Hornburger P."/>
            <person name="Mueller R.-W."/>
            <person name="Bruemmer F."/>
            <person name="Labrenz M."/>
            <person name="Spormann A.M."/>
            <person name="Op den Camp H."/>
            <person name="Overmann J."/>
            <person name="Amann R."/>
            <person name="Jetten M.S.M."/>
            <person name="Mascher T."/>
            <person name="Medema M.H."/>
            <person name="Devos D.P."/>
            <person name="Kaster A.-K."/>
            <person name="Ovreas L."/>
            <person name="Rohde M."/>
            <person name="Galperin M.Y."/>
            <person name="Jogler C."/>
        </authorList>
    </citation>
    <scope>NUCLEOTIDE SEQUENCE [LARGE SCALE GENOMIC DNA]</scope>
    <source>
        <strain evidence="1 2">ETA_A8</strain>
    </source>
</reference>
<keyword evidence="2" id="KW-1185">Reference proteome</keyword>
<accession>A0A517YA05</accession>
<gene>
    <name evidence="1" type="ORF">ETAA8_21570</name>
</gene>
<evidence type="ECO:0000313" key="2">
    <source>
        <dbReference type="Proteomes" id="UP000315017"/>
    </source>
</evidence>
<dbReference type="Proteomes" id="UP000315017">
    <property type="component" value="Chromosome"/>
</dbReference>
<sequence>MRGEKTNESGVLKNHLAELKRDFPLLKLINGDAIYATRPLAEVLLDHNCDYLLQIKGNQPDIQEALEVCLGTAHEKQPATTTVLRIFRTDLDEPLRAQAENNRVGAGPRASNTLTLVNLQVARSQSQRQFACCLLLAACLAR</sequence>
<name>A0A517YA05_9BACT</name>
<evidence type="ECO:0008006" key="3">
    <source>
        <dbReference type="Google" id="ProtNLM"/>
    </source>
</evidence>
<organism evidence="1 2">
    <name type="scientific">Anatilimnocola aggregata</name>
    <dbReference type="NCBI Taxonomy" id="2528021"/>
    <lineage>
        <taxon>Bacteria</taxon>
        <taxon>Pseudomonadati</taxon>
        <taxon>Planctomycetota</taxon>
        <taxon>Planctomycetia</taxon>
        <taxon>Pirellulales</taxon>
        <taxon>Pirellulaceae</taxon>
        <taxon>Anatilimnocola</taxon>
    </lineage>
</organism>